<keyword evidence="5" id="KW-0999">Mitochondrion inner membrane</keyword>
<feature type="compositionally biased region" description="Low complexity" evidence="9">
    <location>
        <begin position="251"/>
        <end position="263"/>
    </location>
</feature>
<dbReference type="GO" id="GO:0005743">
    <property type="term" value="C:mitochondrial inner membrane"/>
    <property type="evidence" value="ECO:0007669"/>
    <property type="project" value="UniProtKB-SubCell"/>
</dbReference>
<keyword evidence="6 10" id="KW-1133">Transmembrane helix</keyword>
<evidence type="ECO:0000256" key="9">
    <source>
        <dbReference type="SAM" id="MobiDB-lite"/>
    </source>
</evidence>
<dbReference type="PANTHER" id="PTHR13603">
    <property type="entry name" value="TRANSMEMBRANE PROTEIN 186"/>
    <property type="match status" value="1"/>
</dbReference>
<feature type="transmembrane region" description="Helical" evidence="10">
    <location>
        <begin position="134"/>
        <end position="157"/>
    </location>
</feature>
<keyword evidence="8 10" id="KW-0472">Membrane</keyword>
<keyword evidence="11" id="KW-0645">Protease</keyword>
<dbReference type="InterPro" id="IPR026571">
    <property type="entry name" value="Tmem186"/>
</dbReference>
<dbReference type="AlphaFoldDB" id="A0A061S625"/>
<reference evidence="11" key="1">
    <citation type="submission" date="2014-05" db="EMBL/GenBank/DDBJ databases">
        <title>The transcriptome of the halophilic microalga Tetraselmis sp. GSL018 isolated from the Great Salt Lake, Utah.</title>
        <authorList>
            <person name="Jinkerson R.E."/>
            <person name="D'Adamo S."/>
            <person name="Posewitz M.C."/>
        </authorList>
    </citation>
    <scope>NUCLEOTIDE SEQUENCE</scope>
    <source>
        <strain evidence="11">GSL018</strain>
    </source>
</reference>
<feature type="transmembrane region" description="Helical" evidence="10">
    <location>
        <begin position="110"/>
        <end position="128"/>
    </location>
</feature>
<accession>A0A061S625</accession>
<evidence type="ECO:0000256" key="6">
    <source>
        <dbReference type="ARBA" id="ARBA00022989"/>
    </source>
</evidence>
<proteinExistence type="inferred from homology"/>
<evidence type="ECO:0000256" key="8">
    <source>
        <dbReference type="ARBA" id="ARBA00023136"/>
    </source>
</evidence>
<comment type="subcellular location">
    <subcellularLocation>
        <location evidence="1">Mitochondrion inner membrane</location>
        <topology evidence="1">Multi-pass membrane protein</topology>
    </subcellularLocation>
</comment>
<evidence type="ECO:0000256" key="4">
    <source>
        <dbReference type="ARBA" id="ARBA00022692"/>
    </source>
</evidence>
<evidence type="ECO:0000256" key="10">
    <source>
        <dbReference type="SAM" id="Phobius"/>
    </source>
</evidence>
<keyword evidence="7" id="KW-0496">Mitochondrion</keyword>
<name>A0A061S625_9CHLO</name>
<dbReference type="EMBL" id="GBEZ01007218">
    <property type="protein sequence ID" value="JAC78231.1"/>
    <property type="molecule type" value="Transcribed_RNA"/>
</dbReference>
<evidence type="ECO:0000256" key="5">
    <source>
        <dbReference type="ARBA" id="ARBA00022792"/>
    </source>
</evidence>
<evidence type="ECO:0000256" key="3">
    <source>
        <dbReference type="ARBA" id="ARBA00014604"/>
    </source>
</evidence>
<gene>
    <name evidence="11" type="ORF">TSPGSL018_15684</name>
</gene>
<comment type="similarity">
    <text evidence="2">Belongs to the TMEM186 family.</text>
</comment>
<feature type="region of interest" description="Disordered" evidence="9">
    <location>
        <begin position="251"/>
        <end position="283"/>
    </location>
</feature>
<evidence type="ECO:0000256" key="1">
    <source>
        <dbReference type="ARBA" id="ARBA00004448"/>
    </source>
</evidence>
<keyword evidence="4 10" id="KW-0812">Transmembrane</keyword>
<dbReference type="GO" id="GO:0008233">
    <property type="term" value="F:peptidase activity"/>
    <property type="evidence" value="ECO:0007669"/>
    <property type="project" value="UniProtKB-KW"/>
</dbReference>
<organism evidence="11">
    <name type="scientific">Tetraselmis sp. GSL018</name>
    <dbReference type="NCBI Taxonomy" id="582737"/>
    <lineage>
        <taxon>Eukaryota</taxon>
        <taxon>Viridiplantae</taxon>
        <taxon>Chlorophyta</taxon>
        <taxon>core chlorophytes</taxon>
        <taxon>Chlorodendrophyceae</taxon>
        <taxon>Chlorodendrales</taxon>
        <taxon>Chlorodendraceae</taxon>
        <taxon>Tetraselmis</taxon>
    </lineage>
</organism>
<keyword evidence="11" id="KW-0378">Hydrolase</keyword>
<evidence type="ECO:0000256" key="7">
    <source>
        <dbReference type="ARBA" id="ARBA00023128"/>
    </source>
</evidence>
<evidence type="ECO:0000313" key="11">
    <source>
        <dbReference type="EMBL" id="JAC78231.1"/>
    </source>
</evidence>
<protein>
    <recommendedName>
        <fullName evidence="3">Transmembrane protein 186</fullName>
    </recommendedName>
</protein>
<sequence length="283" mass="30590">MKMFRGTAGLRYLPTLSTNLYGLWWARRWKCISAVRGEWWKAEQMTASPACLMSLSETSFSRNALFSERTAFSLLQNAGTSKMNLSNRNRHVIYKGKGIKIFRLLVRMKIAQLSVIAATAVPLATYASQGTVPLVPLIASGALITGAGAASAAIWYYSSRYVGEISLLPGGRAAVSVMDFWGRRQDVAVNPTRIEPPLKGLSPAAIEEMARRPLIPVDVRGDRQYFVSLRHGEILDRRALLRLLDGSMAAPGEGEPAAAAPPAVGSIGGRRKGTARGSSDSAP</sequence>
<dbReference type="PANTHER" id="PTHR13603:SF1">
    <property type="entry name" value="TRANSMEMBRANE PROTEIN 186"/>
    <property type="match status" value="1"/>
</dbReference>
<evidence type="ECO:0000256" key="2">
    <source>
        <dbReference type="ARBA" id="ARBA00007020"/>
    </source>
</evidence>
<dbReference type="GO" id="GO:0006508">
    <property type="term" value="P:proteolysis"/>
    <property type="evidence" value="ECO:0007669"/>
    <property type="project" value="UniProtKB-KW"/>
</dbReference>